<dbReference type="InterPro" id="IPR019752">
    <property type="entry name" value="Pyrv/ketoisovalerate_OxRed_cat"/>
</dbReference>
<dbReference type="SUPFAM" id="SSF52518">
    <property type="entry name" value="Thiamin diphosphate-binding fold (THDP-binding)"/>
    <property type="match status" value="1"/>
</dbReference>
<evidence type="ECO:0000259" key="8">
    <source>
        <dbReference type="Pfam" id="PF17147"/>
    </source>
</evidence>
<evidence type="ECO:0000313" key="10">
    <source>
        <dbReference type="Proteomes" id="UP000608579"/>
    </source>
</evidence>
<evidence type="ECO:0000256" key="4">
    <source>
        <dbReference type="ARBA" id="ARBA00023317"/>
    </source>
</evidence>
<organism evidence="9 10">
    <name type="scientific">Caldiarchaeum subterraneum</name>
    <dbReference type="NCBI Taxonomy" id="311458"/>
    <lineage>
        <taxon>Archaea</taxon>
        <taxon>Nitrososphaerota</taxon>
        <taxon>Candidatus Caldarchaeales</taxon>
        <taxon>Candidatus Caldarchaeaceae</taxon>
        <taxon>Candidatus Caldarchaeum</taxon>
    </lineage>
</organism>
<dbReference type="GO" id="GO:0018491">
    <property type="term" value="F:2-oxobutyrate synthase activity"/>
    <property type="evidence" value="ECO:0007669"/>
    <property type="project" value="UniProtKB-ARBA"/>
</dbReference>
<accession>A0A832ZU73</accession>
<dbReference type="InterPro" id="IPR029061">
    <property type="entry name" value="THDP-binding"/>
</dbReference>
<comment type="subunit">
    <text evidence="1">Heterodimer composed of an alpha and a beta subunit.</text>
</comment>
<comment type="caution">
    <text evidence="9">The sequence shown here is derived from an EMBL/GenBank/DDBJ whole genome shotgun (WGS) entry which is preliminary data.</text>
</comment>
<proteinExistence type="predicted"/>
<feature type="domain" description="Pyruvate:ferredoxin oxidoreductase core" evidence="8">
    <location>
        <begin position="545"/>
        <end position="632"/>
    </location>
</feature>
<dbReference type="PANTHER" id="PTHR32154:SF16">
    <property type="entry name" value="PYRUVATE FLAVODOXIN_FERREDOXIN OXIDOREDUCTASE DOMAIN PROTEIN"/>
    <property type="match status" value="1"/>
</dbReference>
<dbReference type="AlphaFoldDB" id="A0A832ZU73"/>
<keyword evidence="4" id="KW-0670">Pyruvate</keyword>
<evidence type="ECO:0000256" key="3">
    <source>
        <dbReference type="ARBA" id="ARBA00023002"/>
    </source>
</evidence>
<feature type="domain" description="Pyruvate/ketoisovalerate oxidoreductase catalytic" evidence="6">
    <location>
        <begin position="15"/>
        <end position="218"/>
    </location>
</feature>
<dbReference type="EC" id="1.2.7.11" evidence="2"/>
<dbReference type="SUPFAM" id="SSF53323">
    <property type="entry name" value="Pyruvate-ferredoxin oxidoreductase, PFOR, domain III"/>
    <property type="match status" value="1"/>
</dbReference>
<dbReference type="Gene3D" id="3.40.920.10">
    <property type="entry name" value="Pyruvate-ferredoxin oxidoreductase, PFOR, domain III"/>
    <property type="match status" value="1"/>
</dbReference>
<evidence type="ECO:0000259" key="7">
    <source>
        <dbReference type="Pfam" id="PF01855"/>
    </source>
</evidence>
<evidence type="ECO:0000256" key="2">
    <source>
        <dbReference type="ARBA" id="ARBA00012691"/>
    </source>
</evidence>
<dbReference type="InterPro" id="IPR009014">
    <property type="entry name" value="Transketo_C/PFOR_II"/>
</dbReference>
<dbReference type="Proteomes" id="UP000608579">
    <property type="component" value="Unassembled WGS sequence"/>
</dbReference>
<dbReference type="FunFam" id="3.40.50.920:FF:000009">
    <property type="entry name" value="2-oxoglutarate ferredoxin oxidoreductase subunit alpha"/>
    <property type="match status" value="1"/>
</dbReference>
<dbReference type="InterPro" id="IPR050722">
    <property type="entry name" value="Pyruvate:ferred/Flavod_OxRd"/>
</dbReference>
<dbReference type="PANTHER" id="PTHR32154">
    <property type="entry name" value="PYRUVATE-FLAVODOXIN OXIDOREDUCTASE-RELATED"/>
    <property type="match status" value="1"/>
</dbReference>
<dbReference type="SUPFAM" id="SSF52922">
    <property type="entry name" value="TK C-terminal domain-like"/>
    <property type="match status" value="1"/>
</dbReference>
<dbReference type="InterPro" id="IPR053400">
    <property type="entry name" value="2-oxoacid_Fdx_oxidoreductase"/>
</dbReference>
<protein>
    <recommendedName>
        <fullName evidence="2">2-oxoacid oxidoreductase (ferredoxin)</fullName>
        <ecNumber evidence="2">1.2.7.11</ecNumber>
    </recommendedName>
</protein>
<dbReference type="Gene3D" id="3.40.50.970">
    <property type="match status" value="1"/>
</dbReference>
<dbReference type="Pfam" id="PF01558">
    <property type="entry name" value="POR"/>
    <property type="match status" value="1"/>
</dbReference>
<dbReference type="EMBL" id="DQVM01000012">
    <property type="protein sequence ID" value="HIQ29049.1"/>
    <property type="molecule type" value="Genomic_DNA"/>
</dbReference>
<evidence type="ECO:0000259" key="6">
    <source>
        <dbReference type="Pfam" id="PF01558"/>
    </source>
</evidence>
<dbReference type="CDD" id="cd07034">
    <property type="entry name" value="TPP_PYR_PFOR_IOR-alpha_like"/>
    <property type="match status" value="1"/>
</dbReference>
<evidence type="ECO:0000256" key="1">
    <source>
        <dbReference type="ARBA" id="ARBA00011631"/>
    </source>
</evidence>
<keyword evidence="3" id="KW-0560">Oxidoreductase</keyword>
<dbReference type="Pfam" id="PF01855">
    <property type="entry name" value="POR_N"/>
    <property type="match status" value="1"/>
</dbReference>
<comment type="catalytic activity">
    <reaction evidence="5">
        <text>a 2-oxocarboxylate + 2 oxidized [2Fe-2S]-[ferredoxin] + CoA = an acyl-CoA + 2 reduced [2Fe-2S]-[ferredoxin] + CO2 + H(+)</text>
        <dbReference type="Rhea" id="RHEA:42316"/>
        <dbReference type="Rhea" id="RHEA-COMP:10000"/>
        <dbReference type="Rhea" id="RHEA-COMP:10001"/>
        <dbReference type="ChEBI" id="CHEBI:15378"/>
        <dbReference type="ChEBI" id="CHEBI:16526"/>
        <dbReference type="ChEBI" id="CHEBI:33737"/>
        <dbReference type="ChEBI" id="CHEBI:33738"/>
        <dbReference type="ChEBI" id="CHEBI:35179"/>
        <dbReference type="ChEBI" id="CHEBI:57287"/>
        <dbReference type="ChEBI" id="CHEBI:58342"/>
        <dbReference type="EC" id="1.2.7.11"/>
    </reaction>
</comment>
<dbReference type="Gene3D" id="3.40.50.920">
    <property type="match status" value="1"/>
</dbReference>
<name>A0A832ZU73_CALS0</name>
<dbReference type="InterPro" id="IPR002880">
    <property type="entry name" value="Pyrv_Fd/Flavodoxin_OxRdtase_N"/>
</dbReference>
<dbReference type="NCBIfam" id="NF041170">
    <property type="entry name" value="Oxoac_fdxalpha_Archa"/>
    <property type="match status" value="1"/>
</dbReference>
<dbReference type="FunFam" id="3.40.50.970:FF:000022">
    <property type="entry name" value="2-oxoglutarate ferredoxin oxidoreductase alpha subunit"/>
    <property type="match status" value="1"/>
</dbReference>
<dbReference type="Pfam" id="PF17147">
    <property type="entry name" value="PFOR_II"/>
    <property type="match status" value="1"/>
</dbReference>
<evidence type="ECO:0000256" key="5">
    <source>
        <dbReference type="ARBA" id="ARBA00048893"/>
    </source>
</evidence>
<reference evidence="9" key="1">
    <citation type="journal article" date="2020" name="ISME J.">
        <title>Gammaproteobacteria mediating utilization of methyl-, sulfur- and petroleum organic compounds in deep ocean hydrothermal plumes.</title>
        <authorList>
            <person name="Zhou Z."/>
            <person name="Liu Y."/>
            <person name="Pan J."/>
            <person name="Cron B.R."/>
            <person name="Toner B.M."/>
            <person name="Anantharaman K."/>
            <person name="Breier J.A."/>
            <person name="Dick G.J."/>
            <person name="Li M."/>
        </authorList>
    </citation>
    <scope>NUCLEOTIDE SEQUENCE</scope>
    <source>
        <strain evidence="9">SZUA-1515</strain>
    </source>
</reference>
<gene>
    <name evidence="9" type="ORF">EYH45_00630</name>
</gene>
<dbReference type="GO" id="GO:0019164">
    <property type="term" value="F:pyruvate synthase activity"/>
    <property type="evidence" value="ECO:0007669"/>
    <property type="project" value="UniProtKB-ARBA"/>
</dbReference>
<dbReference type="InterPro" id="IPR002869">
    <property type="entry name" value="Pyrv_flavodox_OxRed_cen"/>
</dbReference>
<feature type="domain" description="Pyruvate flavodoxin/ferredoxin oxidoreductase pyrimidine binding" evidence="7">
    <location>
        <begin position="254"/>
        <end position="516"/>
    </location>
</feature>
<evidence type="ECO:0000313" key="9">
    <source>
        <dbReference type="EMBL" id="HIQ29049.1"/>
    </source>
</evidence>
<sequence length="658" mass="73059">MGLDKISWMIGGAQGTGVDSAANIFSRAAASCGFYVFGKREYYSNIKGEHSYFSVVLSNSKVRSVMDEVHLLATFDSETVVRHAWEVVPEGGIIYDPKLTSEKITNIPTIEKVVKARILEQLKKEGLGETVGDVIEVAKRNGVRLYPIPYMDLLRRLGDRLGGLQLSTLARMTNVMAVAASFTLLDLDENKLHDAIRHIFKAKAKIANMNIEAAKDTMEYMRESFAGDFTYKFKPMEADEERYLINGTSAVALGKMVAGCRFQTYYPITPASDESVYLEDHEVFPVEADAATLADNPHQAESEELNGRGSIVVVQTEDEIAAITMATGAALAGARASTATSGPGFSLMAEGLGWAGMNEVPVVVTLYQRGGPSTGLPTRHEQADMLFTIFAGHGEFPRLVIASGDIEEAFYDAIKAFNYAERYQTPVIHLLDKNIANSTMTVGKFDYSNVVIDRGKLITYWNPDNGEYKRFLFTDDNISPRTVLGAPNGVFWNTGDEHDEFGHITEEPTTRVRMMEKRMGKLETADREIPDSERVILHGNLDSPYMIVSWGSTKGPILVAMEYHSRTGLNFAFAQVKLLNPFPAKFLEHLLPRYRMIISVEQNYSGQFAQLLRMRTGIKVDSMIVKYNGRPFSFSELRDTLKKAVETKQPKIVTSTGA</sequence>
<dbReference type="InterPro" id="IPR033412">
    <property type="entry name" value="PFOR_II"/>
</dbReference>
<dbReference type="GO" id="GO:0006979">
    <property type="term" value="P:response to oxidative stress"/>
    <property type="evidence" value="ECO:0007669"/>
    <property type="project" value="TreeGrafter"/>
</dbReference>